<evidence type="ECO:0008006" key="10">
    <source>
        <dbReference type="Google" id="ProtNLM"/>
    </source>
</evidence>
<protein>
    <recommendedName>
        <fullName evidence="10">DoxX family protein</fullName>
    </recommendedName>
</protein>
<keyword evidence="4 7" id="KW-0812">Transmembrane</keyword>
<evidence type="ECO:0000313" key="8">
    <source>
        <dbReference type="EMBL" id="OHA82730.1"/>
    </source>
</evidence>
<dbReference type="PANTHER" id="PTHR33452">
    <property type="entry name" value="OXIDOREDUCTASE CATD-RELATED"/>
    <property type="match status" value="1"/>
</dbReference>
<evidence type="ECO:0000256" key="3">
    <source>
        <dbReference type="ARBA" id="ARBA00022475"/>
    </source>
</evidence>
<dbReference type="EMBL" id="MHUV01000004">
    <property type="protein sequence ID" value="OHA82730.1"/>
    <property type="molecule type" value="Genomic_DNA"/>
</dbReference>
<evidence type="ECO:0000256" key="5">
    <source>
        <dbReference type="ARBA" id="ARBA00022989"/>
    </source>
</evidence>
<dbReference type="InterPro" id="IPR032808">
    <property type="entry name" value="DoxX"/>
</dbReference>
<evidence type="ECO:0000256" key="7">
    <source>
        <dbReference type="SAM" id="Phobius"/>
    </source>
</evidence>
<dbReference type="PANTHER" id="PTHR33452:SF1">
    <property type="entry name" value="INNER MEMBRANE PROTEIN YPHA-RELATED"/>
    <property type="match status" value="1"/>
</dbReference>
<name>A0A1G2SCI6_9BACT</name>
<comment type="caution">
    <text evidence="8">The sequence shown here is derived from an EMBL/GenBank/DDBJ whole genome shotgun (WGS) entry which is preliminary data.</text>
</comment>
<evidence type="ECO:0000313" key="9">
    <source>
        <dbReference type="Proteomes" id="UP000178817"/>
    </source>
</evidence>
<dbReference type="STRING" id="1802726.A3B07_01250"/>
<reference evidence="8 9" key="1">
    <citation type="journal article" date="2016" name="Nat. Commun.">
        <title>Thousands of microbial genomes shed light on interconnected biogeochemical processes in an aquifer system.</title>
        <authorList>
            <person name="Anantharaman K."/>
            <person name="Brown C.T."/>
            <person name="Hug L.A."/>
            <person name="Sharon I."/>
            <person name="Castelle C.J."/>
            <person name="Probst A.J."/>
            <person name="Thomas B.C."/>
            <person name="Singh A."/>
            <person name="Wilkins M.J."/>
            <person name="Karaoz U."/>
            <person name="Brodie E.L."/>
            <person name="Williams K.H."/>
            <person name="Hubbard S.S."/>
            <person name="Banfield J.F."/>
        </authorList>
    </citation>
    <scope>NUCLEOTIDE SEQUENCE [LARGE SCALE GENOMIC DNA]</scope>
</reference>
<feature type="transmembrane region" description="Helical" evidence="7">
    <location>
        <begin position="110"/>
        <end position="131"/>
    </location>
</feature>
<proteinExistence type="inferred from homology"/>
<feature type="transmembrane region" description="Helical" evidence="7">
    <location>
        <begin position="54"/>
        <end position="74"/>
    </location>
</feature>
<dbReference type="GO" id="GO:0005886">
    <property type="term" value="C:plasma membrane"/>
    <property type="evidence" value="ECO:0007669"/>
    <property type="project" value="UniProtKB-SubCell"/>
</dbReference>
<dbReference type="AlphaFoldDB" id="A0A1G2SCI6"/>
<comment type="subcellular location">
    <subcellularLocation>
        <location evidence="1">Cell membrane</location>
        <topology evidence="1">Multi-pass membrane protein</topology>
    </subcellularLocation>
</comment>
<evidence type="ECO:0000256" key="6">
    <source>
        <dbReference type="ARBA" id="ARBA00023136"/>
    </source>
</evidence>
<dbReference type="Pfam" id="PF07681">
    <property type="entry name" value="DoxX"/>
    <property type="match status" value="1"/>
</dbReference>
<dbReference type="Proteomes" id="UP000178817">
    <property type="component" value="Unassembled WGS sequence"/>
</dbReference>
<sequence>MLSVFPQLFDYSFLAITVLRVTLGIIFIFFAYGKLFRERAMRIAFFDKLSLRPAIVFFSIVTGLELIAGIFLTIGLFTQIMALITGTLMVLATLIKWRRPDVLPYNTVEFYILLALVSYSLVFLGPGSFAFDFPL</sequence>
<feature type="transmembrane region" description="Helical" evidence="7">
    <location>
        <begin position="12"/>
        <end position="33"/>
    </location>
</feature>
<feature type="transmembrane region" description="Helical" evidence="7">
    <location>
        <begin position="80"/>
        <end position="98"/>
    </location>
</feature>
<accession>A0A1G2SCI6</accession>
<evidence type="ECO:0000256" key="2">
    <source>
        <dbReference type="ARBA" id="ARBA00006679"/>
    </source>
</evidence>
<gene>
    <name evidence="8" type="ORF">A3B07_01250</name>
</gene>
<comment type="similarity">
    <text evidence="2">Belongs to the DoxX family.</text>
</comment>
<evidence type="ECO:0000256" key="1">
    <source>
        <dbReference type="ARBA" id="ARBA00004651"/>
    </source>
</evidence>
<keyword evidence="3" id="KW-1003">Cell membrane</keyword>
<keyword evidence="6 7" id="KW-0472">Membrane</keyword>
<dbReference type="InterPro" id="IPR051907">
    <property type="entry name" value="DoxX-like_oxidoreductase"/>
</dbReference>
<keyword evidence="5 7" id="KW-1133">Transmembrane helix</keyword>
<organism evidence="8 9">
    <name type="scientific">Candidatus Yonathbacteria bacterium RIFCSPLOWO2_01_FULL_43_27</name>
    <dbReference type="NCBI Taxonomy" id="1802726"/>
    <lineage>
        <taxon>Bacteria</taxon>
        <taxon>Candidatus Yonathiibacteriota</taxon>
    </lineage>
</organism>
<evidence type="ECO:0000256" key="4">
    <source>
        <dbReference type="ARBA" id="ARBA00022692"/>
    </source>
</evidence>